<dbReference type="AlphaFoldDB" id="A0A0F9HUD3"/>
<gene>
    <name evidence="1" type="ORF">LCGC14_1956220</name>
</gene>
<name>A0A0F9HUD3_9ZZZZ</name>
<sequence>DRTRNINITLDEVVAELHKADPNYKWDDTSNSNFPFATLALVADQDHYTLLDSALVIHRVRIKDTNGVFQTLRPANRNELTDSEIDGSGTATKYHKIGQAVFPTPVPNYASAGGVELTFQRGGNHFDSTDTDEEPGFNPQFHQLLSLGASHRYAVANGLTKKIRNLFEQKTLMLEKLRTHYERRSPDDRTRFRLKRSAQNYGLTGGSNSGF</sequence>
<organism evidence="1">
    <name type="scientific">marine sediment metagenome</name>
    <dbReference type="NCBI Taxonomy" id="412755"/>
    <lineage>
        <taxon>unclassified sequences</taxon>
        <taxon>metagenomes</taxon>
        <taxon>ecological metagenomes</taxon>
    </lineage>
</organism>
<accession>A0A0F9HUD3</accession>
<feature type="non-terminal residue" evidence="1">
    <location>
        <position position="1"/>
    </location>
</feature>
<evidence type="ECO:0000313" key="1">
    <source>
        <dbReference type="EMBL" id="KKL85290.1"/>
    </source>
</evidence>
<protein>
    <submittedName>
        <fullName evidence="1">Uncharacterized protein</fullName>
    </submittedName>
</protein>
<dbReference type="EMBL" id="LAZR01021448">
    <property type="protein sequence ID" value="KKL85290.1"/>
    <property type="molecule type" value="Genomic_DNA"/>
</dbReference>
<proteinExistence type="predicted"/>
<comment type="caution">
    <text evidence="1">The sequence shown here is derived from an EMBL/GenBank/DDBJ whole genome shotgun (WGS) entry which is preliminary data.</text>
</comment>
<reference evidence="1" key="1">
    <citation type="journal article" date="2015" name="Nature">
        <title>Complex archaea that bridge the gap between prokaryotes and eukaryotes.</title>
        <authorList>
            <person name="Spang A."/>
            <person name="Saw J.H."/>
            <person name="Jorgensen S.L."/>
            <person name="Zaremba-Niedzwiedzka K."/>
            <person name="Martijn J."/>
            <person name="Lind A.E."/>
            <person name="van Eijk R."/>
            <person name="Schleper C."/>
            <person name="Guy L."/>
            <person name="Ettema T.J."/>
        </authorList>
    </citation>
    <scope>NUCLEOTIDE SEQUENCE</scope>
</reference>